<dbReference type="CDD" id="cd08002">
    <property type="entry name" value="WGR_PARP3_like"/>
    <property type="match status" value="1"/>
</dbReference>
<feature type="domain" description="PARP alpha-helical" evidence="23">
    <location>
        <begin position="911"/>
        <end position="1029"/>
    </location>
</feature>
<dbReference type="PANTHER" id="PTHR10459:SF60">
    <property type="entry name" value="POLY [ADP-RIBOSE] POLYMERASE 2"/>
    <property type="match status" value="1"/>
</dbReference>
<dbReference type="EMBL" id="AWWV01012865">
    <property type="protein sequence ID" value="OMO63865.1"/>
    <property type="molecule type" value="Genomic_DNA"/>
</dbReference>
<dbReference type="PROSITE" id="PS50058">
    <property type="entry name" value="G_PROTEIN_GAMMA"/>
    <property type="match status" value="1"/>
</dbReference>
<feature type="domain" description="SAP" evidence="21">
    <location>
        <begin position="624"/>
        <end position="658"/>
    </location>
</feature>
<keyword evidence="14" id="KW-0539">Nucleus</keyword>
<evidence type="ECO:0000256" key="12">
    <source>
        <dbReference type="ARBA" id="ARBA00023027"/>
    </source>
</evidence>
<dbReference type="PROSITE" id="PS51977">
    <property type="entry name" value="WGR"/>
    <property type="match status" value="2"/>
</dbReference>
<evidence type="ECO:0000256" key="19">
    <source>
        <dbReference type="SAM" id="MobiDB-lite"/>
    </source>
</evidence>
<evidence type="ECO:0000259" key="20">
    <source>
        <dbReference type="PROSITE" id="PS50058"/>
    </source>
</evidence>
<feature type="domain" description="PARP catalytic" evidence="22">
    <location>
        <begin position="344"/>
        <end position="574"/>
    </location>
</feature>
<dbReference type="Pfam" id="PF02037">
    <property type="entry name" value="SAP"/>
    <property type="match status" value="4"/>
</dbReference>
<dbReference type="GO" id="GO:0007186">
    <property type="term" value="P:G protein-coupled receptor signaling pathway"/>
    <property type="evidence" value="ECO:0007669"/>
    <property type="project" value="InterPro"/>
</dbReference>
<accession>A0A1R3H0I3</accession>
<evidence type="ECO:0000259" key="23">
    <source>
        <dbReference type="PROSITE" id="PS51060"/>
    </source>
</evidence>
<keyword evidence="10" id="KW-0863">Zinc-finger</keyword>
<keyword evidence="26" id="KW-1185">Reference proteome</keyword>
<dbReference type="SUPFAM" id="SSF47587">
    <property type="entry name" value="Domain of poly(ADP-ribose) polymerase"/>
    <property type="match status" value="2"/>
</dbReference>
<feature type="domain" description="PARP catalytic" evidence="22">
    <location>
        <begin position="1037"/>
        <end position="1262"/>
    </location>
</feature>
<dbReference type="SUPFAM" id="SSF142921">
    <property type="entry name" value="WGR domain-like"/>
    <property type="match status" value="2"/>
</dbReference>
<dbReference type="EC" id="2.4.2.-" evidence="18"/>
<comment type="function">
    <text evidence="16">Involved in the base excision repair (BER) pathway, by catalyzing the poly(ADP-ribosyl)ation of a limited number of acceptor proteins involved in chromatin architecture and in DNA metabolism. This modification follows DNA damages and appears as an obligatory step in a detection/signaling pathway leading to the reparation of DNA strand breaks.</text>
</comment>
<name>A0A1R3H0I3_COCAP</name>
<dbReference type="Gene3D" id="1.20.142.10">
    <property type="entry name" value="Poly(ADP-ribose) polymerase, regulatory domain"/>
    <property type="match status" value="2"/>
</dbReference>
<feature type="domain" description="SAP" evidence="21">
    <location>
        <begin position="84"/>
        <end position="118"/>
    </location>
</feature>
<evidence type="ECO:0000256" key="6">
    <source>
        <dbReference type="ARBA" id="ARBA00022695"/>
    </source>
</evidence>
<dbReference type="CDD" id="cd01437">
    <property type="entry name" value="parp_like"/>
    <property type="match status" value="2"/>
</dbReference>
<dbReference type="GO" id="GO:0006302">
    <property type="term" value="P:double-strand break repair"/>
    <property type="evidence" value="ECO:0007669"/>
    <property type="project" value="TreeGrafter"/>
</dbReference>
<dbReference type="InterPro" id="IPR004102">
    <property type="entry name" value="Poly(ADP-ribose)pol_reg_dom"/>
</dbReference>
<feature type="compositionally biased region" description="Basic and acidic residues" evidence="19">
    <location>
        <begin position="65"/>
        <end position="77"/>
    </location>
</feature>
<dbReference type="Pfam" id="PF02877">
    <property type="entry name" value="PARP_reg"/>
    <property type="match status" value="2"/>
</dbReference>
<dbReference type="Gene3D" id="1.10.720.30">
    <property type="entry name" value="SAP domain"/>
    <property type="match status" value="4"/>
</dbReference>
<keyword evidence="11" id="KW-0862">Zinc</keyword>
<evidence type="ECO:0000256" key="5">
    <source>
        <dbReference type="ARBA" id="ARBA00022679"/>
    </source>
</evidence>
<dbReference type="GO" id="GO:0016779">
    <property type="term" value="F:nucleotidyltransferase activity"/>
    <property type="evidence" value="ECO:0007669"/>
    <property type="project" value="UniProtKB-KW"/>
</dbReference>
<evidence type="ECO:0000256" key="10">
    <source>
        <dbReference type="ARBA" id="ARBA00022771"/>
    </source>
</evidence>
<dbReference type="GO" id="GO:0003677">
    <property type="term" value="F:DNA binding"/>
    <property type="evidence" value="ECO:0007669"/>
    <property type="project" value="UniProtKB-KW"/>
</dbReference>
<feature type="region of interest" description="Disordered" evidence="19">
    <location>
        <begin position="662"/>
        <end position="696"/>
    </location>
</feature>
<dbReference type="GO" id="GO:0003950">
    <property type="term" value="F:NAD+ poly-ADP-ribosyltransferase activity"/>
    <property type="evidence" value="ECO:0007669"/>
    <property type="project" value="UniProtKB-UniRule"/>
</dbReference>
<dbReference type="SMART" id="SM00773">
    <property type="entry name" value="WGR"/>
    <property type="match status" value="2"/>
</dbReference>
<dbReference type="InterPro" id="IPR050800">
    <property type="entry name" value="ARTD/PARP"/>
</dbReference>
<feature type="region of interest" description="Disordered" evidence="19">
    <location>
        <begin position="39"/>
        <end position="77"/>
    </location>
</feature>
<comment type="similarity">
    <text evidence="15">Belongs to the ARTD/PARP family.</text>
</comment>
<dbReference type="InterPro" id="IPR036616">
    <property type="entry name" value="Poly(ADP-ribose)pol_reg_dom_sf"/>
</dbReference>
<dbReference type="STRING" id="210143.A0A1R3H0I3"/>
<keyword evidence="6" id="KW-0548">Nucleotidyltransferase</keyword>
<dbReference type="InterPro" id="IPR003034">
    <property type="entry name" value="SAP_dom"/>
</dbReference>
<dbReference type="SUPFAM" id="SSF56399">
    <property type="entry name" value="ADP-ribosylation"/>
    <property type="match status" value="2"/>
</dbReference>
<dbReference type="OMA" id="EDPLHYR"/>
<evidence type="ECO:0000256" key="17">
    <source>
        <dbReference type="ARBA" id="ARBA00033987"/>
    </source>
</evidence>
<dbReference type="Gene3D" id="2.20.140.10">
    <property type="entry name" value="WGR domain"/>
    <property type="match status" value="1"/>
</dbReference>
<evidence type="ECO:0000256" key="3">
    <source>
        <dbReference type="ARBA" id="ARBA00004123"/>
    </source>
</evidence>
<feature type="domain" description="SAP" evidence="21">
    <location>
        <begin position="2"/>
        <end position="36"/>
    </location>
</feature>
<comment type="caution">
    <text evidence="25">The sequence shown here is derived from an EMBL/GenBank/DDBJ whole genome shotgun (WGS) entry which is preliminary data.</text>
</comment>
<dbReference type="Gramene" id="OMO63865">
    <property type="protein sequence ID" value="OMO63865"/>
    <property type="gene ID" value="CCACVL1_22223"/>
</dbReference>
<dbReference type="InterPro" id="IPR036930">
    <property type="entry name" value="WGR_dom_sf"/>
</dbReference>
<evidence type="ECO:0000256" key="1">
    <source>
        <dbReference type="ARBA" id="ARBA00000438"/>
    </source>
</evidence>
<dbReference type="SMART" id="SM00513">
    <property type="entry name" value="SAP"/>
    <property type="match status" value="4"/>
</dbReference>
<dbReference type="FunFam" id="1.20.142.10:FF:000002">
    <property type="entry name" value="Poly [ADP-ribose] polymerase"/>
    <property type="match status" value="2"/>
</dbReference>
<keyword evidence="4 18" id="KW-0328">Glycosyltransferase</keyword>
<comment type="subcellular location">
    <subcellularLocation>
        <location evidence="3">Nucleus</location>
    </subcellularLocation>
</comment>
<evidence type="ECO:0000259" key="24">
    <source>
        <dbReference type="PROSITE" id="PS51977"/>
    </source>
</evidence>
<keyword evidence="5 18" id="KW-0808">Transferase</keyword>
<evidence type="ECO:0000256" key="9">
    <source>
        <dbReference type="ARBA" id="ARBA00022765"/>
    </source>
</evidence>
<comment type="catalytic activity">
    <reaction evidence="17">
        <text>NAD(+) + (ADP-D-ribosyl)n-acceptor = nicotinamide + (ADP-D-ribosyl)n+1-acceptor + H(+).</text>
        <dbReference type="EC" id="2.4.2.30"/>
    </reaction>
</comment>
<evidence type="ECO:0000256" key="18">
    <source>
        <dbReference type="RuleBase" id="RU362114"/>
    </source>
</evidence>
<dbReference type="GO" id="GO:0005730">
    <property type="term" value="C:nucleolus"/>
    <property type="evidence" value="ECO:0007669"/>
    <property type="project" value="TreeGrafter"/>
</dbReference>
<dbReference type="InterPro" id="IPR008893">
    <property type="entry name" value="WGR_domain"/>
</dbReference>
<dbReference type="FunFam" id="2.20.140.10:FF:000001">
    <property type="entry name" value="Poly [ADP-ribose] polymerase"/>
    <property type="match status" value="1"/>
</dbReference>
<evidence type="ECO:0000259" key="21">
    <source>
        <dbReference type="PROSITE" id="PS50800"/>
    </source>
</evidence>
<feature type="domain" description="SAP" evidence="21">
    <location>
        <begin position="706"/>
        <end position="740"/>
    </location>
</feature>
<dbReference type="Proteomes" id="UP000188268">
    <property type="component" value="Unassembled WGS sequence"/>
</dbReference>
<organism evidence="25 26">
    <name type="scientific">Corchorus capsularis</name>
    <name type="common">Jute</name>
    <dbReference type="NCBI Taxonomy" id="210143"/>
    <lineage>
        <taxon>Eukaryota</taxon>
        <taxon>Viridiplantae</taxon>
        <taxon>Streptophyta</taxon>
        <taxon>Embryophyta</taxon>
        <taxon>Tracheophyta</taxon>
        <taxon>Spermatophyta</taxon>
        <taxon>Magnoliopsida</taxon>
        <taxon>eudicotyledons</taxon>
        <taxon>Gunneridae</taxon>
        <taxon>Pentapetalae</taxon>
        <taxon>rosids</taxon>
        <taxon>malvids</taxon>
        <taxon>Malvales</taxon>
        <taxon>Malvaceae</taxon>
        <taxon>Grewioideae</taxon>
        <taxon>Apeibeae</taxon>
        <taxon>Corchorus</taxon>
    </lineage>
</organism>
<dbReference type="Pfam" id="PF00644">
    <property type="entry name" value="PARP"/>
    <property type="match status" value="2"/>
</dbReference>
<feature type="domain" description="PARP alpha-helical" evidence="23">
    <location>
        <begin position="219"/>
        <end position="337"/>
    </location>
</feature>
<keyword evidence="7" id="KW-0479">Metal-binding</keyword>
<protein>
    <recommendedName>
        <fullName evidence="18">Poly [ADP-ribose] polymerase</fullName>
        <shortName evidence="18">PARP</shortName>
        <ecNumber evidence="18">2.4.2.-</ecNumber>
    </recommendedName>
</protein>
<feature type="domain" description="WGR" evidence="24">
    <location>
        <begin position="784"/>
        <end position="881"/>
    </location>
</feature>
<comment type="catalytic activity">
    <reaction evidence="2">
        <text>L-glutamyl-[protein] + NAD(+) = 5-O-(ADP-D-ribosyl)-L-glutamyl-[protein] + nicotinamide</text>
        <dbReference type="Rhea" id="RHEA:58224"/>
        <dbReference type="Rhea" id="RHEA-COMP:10208"/>
        <dbReference type="Rhea" id="RHEA-COMP:15089"/>
        <dbReference type="ChEBI" id="CHEBI:17154"/>
        <dbReference type="ChEBI" id="CHEBI:29973"/>
        <dbReference type="ChEBI" id="CHEBI:57540"/>
        <dbReference type="ChEBI" id="CHEBI:142540"/>
    </reaction>
</comment>
<dbReference type="OrthoDB" id="2017365at2759"/>
<dbReference type="Pfam" id="PF05406">
    <property type="entry name" value="WGR"/>
    <property type="match status" value="1"/>
</dbReference>
<keyword evidence="13" id="KW-0238">DNA-binding</keyword>
<proteinExistence type="inferred from homology"/>
<sequence>MASKLKVDQLRGELAKRGLDTTGTKPFLVQRLKEALLKEETKEEDNKENDDANNAFQNNKKRRGRELDENGNKDSNKVKAVEEFRRMNVKQLRERASLRGLSTVGAKKELLDRLCEDAEKNPLDGAVKEDKKGIKEEKIVTATKKGAAILDQGIPDEIKAKYHVLKKGDDIYDVMLNQTNVEHNDNKFYVIQLLGRTWFLIDGVELAKRVKEIGAQMRETKLEQRVAKFISLICNFSMMKQQIMEIGYNADKLPLGKLSKSTILKGYGVLKRISYVIGQSNRSMLEQLSSEFYTLIPHDFGFRKMCDFVIDTPQKLKKKLEMVEALRKIEAATKLLDDAMMEEDPLHYRYQQLHCELIPLDADSEEFAMISKYTRNTHAKTHLYYTVDIVQIFKVAREGENERFEKFSGTKNRMLLWHGSPLTNWTGILSQGLRIAPPEAPATGYMFGKGVYFTDMFSKSANYCYANSAYTTGVLLLCEVALGDMAEHLHAEDYADNLPVGKLSTKRIGATAPDPSEAQVLDDGVIVPLGKPKEQKREGDLLYNEYIVYNADQIRMRYLVQDGEIGRWLEAPWLPSRATKPSPAPPPTKSRLLLNFEATESADPTESAILNGLYLWALEVKMMASKLKVDQLRVELGKRGLDTTGTKPFLVQRLEEALLKEEKKEEDNKENDDANNAFQNNKKRRGRELDENGNEDSNKVKVVEEFRQMNVKQLREQATLRGLSTVGTKKELLDRLCEDAEKNPLDGAVKEEEKESSKGEKIVTATKKGAAVLDQGIPDEIKAHYHVLQKGDDIYDVMLNQTNVGHNNNKFYVIQLLESDDSKTYMVLNRWGRIGVKGQTKLHGPYTSQEVAVMNFENKFFEKTHNYWSNRKDFVCEPKCYAWLEMDYGEQENESTVKEKTDSSIGAQMRETKLEQRVAKFISLICNISMMKQQMMEIGYNAEKLPLGKLSKSTILKGYGVLKRISDVIGQSDRSMLEQLSSEFYTVIPHDFGFRKMRDFVIDTPQKLKKKLEMVEALGEIEVATKLLMDDTMMEEDPLHYRYQQLHCEMIPLDTDSEEFAMISKYTQNTHAKTHSNYTVDIVQIFKVAREGENERFKKFSGIKNRMLLWHGSRLTNWTGILSQGLRIAPPEAPVTGYMFGKGVYFADMFSKSANYCYAYANSALTTGVLLLCEVALGDMAELLHAKSDADRLPNGKLSTKGVGAAAPDPSEAQALDDGVIVPLGKPKEQKREGALLYNEYIVYNVDQIRMRYLVQVDFKYT</sequence>
<evidence type="ECO:0000313" key="25">
    <source>
        <dbReference type="EMBL" id="OMO63865.1"/>
    </source>
</evidence>
<keyword evidence="12 18" id="KW-0520">NAD</keyword>
<keyword evidence="9" id="KW-0013">ADP-ribosylation</keyword>
<dbReference type="PROSITE" id="PS51059">
    <property type="entry name" value="PARP_CATALYTIC"/>
    <property type="match status" value="2"/>
</dbReference>
<dbReference type="PROSITE" id="PS51060">
    <property type="entry name" value="PARP_ALPHA_HD"/>
    <property type="match status" value="2"/>
</dbReference>
<feature type="domain" description="G protein gamma" evidence="20">
    <location>
        <begin position="77"/>
        <end position="150"/>
    </location>
</feature>
<comment type="catalytic activity">
    <reaction evidence="1">
        <text>L-aspartyl-[protein] + NAD(+) = 4-O-(ADP-D-ribosyl)-L-aspartyl-[protein] + nicotinamide</text>
        <dbReference type="Rhea" id="RHEA:54424"/>
        <dbReference type="Rhea" id="RHEA-COMP:9867"/>
        <dbReference type="Rhea" id="RHEA-COMP:13832"/>
        <dbReference type="ChEBI" id="CHEBI:17154"/>
        <dbReference type="ChEBI" id="CHEBI:29961"/>
        <dbReference type="ChEBI" id="CHEBI:57540"/>
        <dbReference type="ChEBI" id="CHEBI:138102"/>
    </reaction>
</comment>
<dbReference type="AlphaFoldDB" id="A0A1R3H0I3"/>
<evidence type="ECO:0000256" key="13">
    <source>
        <dbReference type="ARBA" id="ARBA00023125"/>
    </source>
</evidence>
<evidence type="ECO:0000256" key="16">
    <source>
        <dbReference type="ARBA" id="ARBA00024945"/>
    </source>
</evidence>
<feature type="domain" description="WGR" evidence="24">
    <location>
        <begin position="161"/>
        <end position="262"/>
    </location>
</feature>
<evidence type="ECO:0000256" key="2">
    <source>
        <dbReference type="ARBA" id="ARBA00000459"/>
    </source>
</evidence>
<evidence type="ECO:0000256" key="7">
    <source>
        <dbReference type="ARBA" id="ARBA00022723"/>
    </source>
</evidence>
<reference evidence="25 26" key="1">
    <citation type="submission" date="2013-09" db="EMBL/GenBank/DDBJ databases">
        <title>Corchorus capsularis genome sequencing.</title>
        <authorList>
            <person name="Alam M."/>
            <person name="Haque M.S."/>
            <person name="Islam M.S."/>
            <person name="Emdad E.M."/>
            <person name="Islam M.M."/>
            <person name="Ahmed B."/>
            <person name="Halim A."/>
            <person name="Hossen Q.M.M."/>
            <person name="Hossain M.Z."/>
            <person name="Ahmed R."/>
            <person name="Khan M.M."/>
            <person name="Islam R."/>
            <person name="Rashid M.M."/>
            <person name="Khan S.A."/>
            <person name="Rahman M.S."/>
            <person name="Alam M."/>
        </authorList>
    </citation>
    <scope>NUCLEOTIDE SEQUENCE [LARGE SCALE GENOMIC DNA]</scope>
    <source>
        <strain evidence="26">cv. CVL-1</strain>
        <tissue evidence="25">Whole seedling</tissue>
    </source>
</reference>
<dbReference type="Gene3D" id="3.90.228.10">
    <property type="match status" value="2"/>
</dbReference>
<evidence type="ECO:0000256" key="14">
    <source>
        <dbReference type="ARBA" id="ARBA00023242"/>
    </source>
</evidence>
<dbReference type="GO" id="GO:0140806">
    <property type="term" value="F:NAD+-protein-aspartate ADP-ribosyltransferase activity"/>
    <property type="evidence" value="ECO:0007669"/>
    <property type="project" value="RHEA"/>
</dbReference>
<keyword evidence="8" id="KW-0677">Repeat</keyword>
<dbReference type="SUPFAM" id="SSF68906">
    <property type="entry name" value="SAP domain"/>
    <property type="match status" value="4"/>
</dbReference>
<evidence type="ECO:0000256" key="15">
    <source>
        <dbReference type="ARBA" id="ARBA00024347"/>
    </source>
</evidence>
<dbReference type="GO" id="GO:0070212">
    <property type="term" value="P:protein poly-ADP-ribosylation"/>
    <property type="evidence" value="ECO:0007669"/>
    <property type="project" value="TreeGrafter"/>
</dbReference>
<evidence type="ECO:0000256" key="4">
    <source>
        <dbReference type="ARBA" id="ARBA00022676"/>
    </source>
</evidence>
<dbReference type="PANTHER" id="PTHR10459">
    <property type="entry name" value="DNA LIGASE"/>
    <property type="match status" value="1"/>
</dbReference>
<dbReference type="InterPro" id="IPR036361">
    <property type="entry name" value="SAP_dom_sf"/>
</dbReference>
<evidence type="ECO:0000256" key="11">
    <source>
        <dbReference type="ARBA" id="ARBA00022833"/>
    </source>
</evidence>
<dbReference type="InterPro" id="IPR015898">
    <property type="entry name" value="G-protein_gamma-like_dom"/>
</dbReference>
<dbReference type="GO" id="GO:0140807">
    <property type="term" value="F:NAD+-protein-glutamate ADP-ribosyltransferase activity"/>
    <property type="evidence" value="ECO:0007669"/>
    <property type="project" value="RHEA"/>
</dbReference>
<evidence type="ECO:0000313" key="26">
    <source>
        <dbReference type="Proteomes" id="UP000188268"/>
    </source>
</evidence>
<dbReference type="PROSITE" id="PS50800">
    <property type="entry name" value="SAP"/>
    <property type="match status" value="4"/>
</dbReference>
<evidence type="ECO:0000256" key="8">
    <source>
        <dbReference type="ARBA" id="ARBA00022737"/>
    </source>
</evidence>
<dbReference type="GO" id="GO:0008270">
    <property type="term" value="F:zinc ion binding"/>
    <property type="evidence" value="ECO:0007669"/>
    <property type="project" value="UniProtKB-KW"/>
</dbReference>
<dbReference type="FunFam" id="3.90.228.10:FF:000002">
    <property type="entry name" value="Poly [ADP-ribose] polymerase"/>
    <property type="match status" value="2"/>
</dbReference>
<dbReference type="InterPro" id="IPR012317">
    <property type="entry name" value="Poly(ADP-ribose)pol_cat_dom"/>
</dbReference>
<evidence type="ECO:0000259" key="22">
    <source>
        <dbReference type="PROSITE" id="PS51059"/>
    </source>
</evidence>
<gene>
    <name evidence="25" type="ORF">CCACVL1_22223</name>
</gene>